<accession>A0A4Q1BQZ8</accession>
<dbReference type="InParanoid" id="A0A4Q1BQZ8"/>
<evidence type="ECO:0000313" key="3">
    <source>
        <dbReference type="Proteomes" id="UP000289152"/>
    </source>
</evidence>
<comment type="caution">
    <text evidence="2">The sequence shown here is derived from an EMBL/GenBank/DDBJ whole genome shotgun (WGS) entry which is preliminary data.</text>
</comment>
<reference evidence="2 3" key="1">
    <citation type="submission" date="2016-06" db="EMBL/GenBank/DDBJ databases">
        <title>Evolution of pathogenesis and genome organization in the Tremellales.</title>
        <authorList>
            <person name="Cuomo C."/>
            <person name="Litvintseva A."/>
            <person name="Heitman J."/>
            <person name="Chen Y."/>
            <person name="Sun S."/>
            <person name="Springer D."/>
            <person name="Dromer F."/>
            <person name="Young S."/>
            <person name="Zeng Q."/>
            <person name="Chapman S."/>
            <person name="Gujja S."/>
            <person name="Saif S."/>
            <person name="Birren B."/>
        </authorList>
    </citation>
    <scope>NUCLEOTIDE SEQUENCE [LARGE SCALE GENOMIC DNA]</scope>
    <source>
        <strain evidence="2 3">ATCC 28783</strain>
    </source>
</reference>
<dbReference type="EMBL" id="SDIL01000019">
    <property type="protein sequence ID" value="RXK40381.1"/>
    <property type="molecule type" value="Genomic_DNA"/>
</dbReference>
<name>A0A4Q1BQZ8_TREME</name>
<gene>
    <name evidence="2" type="ORF">M231_02364</name>
</gene>
<proteinExistence type="predicted"/>
<dbReference type="AlphaFoldDB" id="A0A4Q1BQZ8"/>
<evidence type="ECO:0000256" key="1">
    <source>
        <dbReference type="SAM" id="MobiDB-lite"/>
    </source>
</evidence>
<dbReference type="Proteomes" id="UP000289152">
    <property type="component" value="Unassembled WGS sequence"/>
</dbReference>
<organism evidence="2 3">
    <name type="scientific">Tremella mesenterica</name>
    <name type="common">Jelly fungus</name>
    <dbReference type="NCBI Taxonomy" id="5217"/>
    <lineage>
        <taxon>Eukaryota</taxon>
        <taxon>Fungi</taxon>
        <taxon>Dikarya</taxon>
        <taxon>Basidiomycota</taxon>
        <taxon>Agaricomycotina</taxon>
        <taxon>Tremellomycetes</taxon>
        <taxon>Tremellales</taxon>
        <taxon>Tremellaceae</taxon>
        <taxon>Tremella</taxon>
    </lineage>
</organism>
<sequence>MSLGNFIDNMTAYDMLASLPPSYGMLASTLLSTTTLTSITSDQVLLAARPEYQCRNMQEEEVNGQGFLARKIKKKTPPKGQNQQHRRLGKDGKPLLVRDETKWCEEHKRYGHNLSGCYQQMEQMIVGKQSDGGRPPSGKVAMTAGEEKEINEDAYIALASTIASGNPHKITINSAASDHFICDKTLLHNLSPLARPLNIKVGNGQTITSTESGTLYIGKVAFSNAYYVPFNDPQSSGG</sequence>
<protein>
    <submittedName>
        <fullName evidence="2">Uncharacterized protein</fullName>
    </submittedName>
</protein>
<feature type="region of interest" description="Disordered" evidence="1">
    <location>
        <begin position="67"/>
        <end position="92"/>
    </location>
</feature>
<evidence type="ECO:0000313" key="2">
    <source>
        <dbReference type="EMBL" id="RXK40381.1"/>
    </source>
</evidence>
<keyword evidence="3" id="KW-1185">Reference proteome</keyword>